<dbReference type="GO" id="GO:0005525">
    <property type="term" value="F:GTP binding"/>
    <property type="evidence" value="ECO:0007669"/>
    <property type="project" value="UniProtKB-KW"/>
</dbReference>
<dbReference type="PANTHER" id="PTHR10903">
    <property type="entry name" value="GTPASE, IMAP FAMILY MEMBER-RELATED"/>
    <property type="match status" value="1"/>
</dbReference>
<evidence type="ECO:0000256" key="2">
    <source>
        <dbReference type="ARBA" id="ARBA00022741"/>
    </source>
</evidence>
<dbReference type="PANTHER" id="PTHR10903:SF170">
    <property type="entry name" value="GTPASE IMAP FAMILY MEMBER 7"/>
    <property type="match status" value="1"/>
</dbReference>
<dbReference type="RefSeq" id="XP_013770644.1">
    <property type="nucleotide sequence ID" value="XM_013915190.1"/>
</dbReference>
<evidence type="ECO:0000313" key="5">
    <source>
        <dbReference type="Proteomes" id="UP000695023"/>
    </source>
</evidence>
<keyword evidence="3" id="KW-0342">GTP-binding</keyword>
<dbReference type="GeneID" id="102214944"/>
<accession>A0A9Y6JJ40</accession>
<feature type="domain" description="AIG1-type G" evidence="4">
    <location>
        <begin position="324"/>
        <end position="513"/>
    </location>
</feature>
<sequence>MRTQRNRRGRLEHFLYCKHSRLNHLKQEVQRYGLENQYIFSGDIPPYPRPEFHVSRVKHDTERRGLCCIRVDGGFGDPHRQVLVWWSLAVGPEEIQEAETRLLEETHPNRTEEQAARQRSFLWRFASSPAFGERSRLGSYRFTFPLQEVLTAYSEQFCSGAPPIMRVFKTSLYKQEVQYSVLVHSPANQLLFSRFPLLPDDDPDAFGVFPLSQPLSRVRCSHSYELTHRPDGNHVDAQQLIRRVFYVWDNVAVALHVENRRVLTFDADRLRQNLRFCWPEEVTARNDEEDFDDFEDATNLVKCLWPGWRLPLEEERSLLQRYTVSNIRLVLVGRPGVGKSSTGNAILGRLAFSPGDPSSGTSSCCWQSEWVFGHQVTVAETPGLSETSDDAVKRDISTCVNMLRPHAVLLVTRVGSSTVEDLATMRQVEEFFGMDVLRYTRILCTYANSAAPDIERQRRAAGPELLFKVGYRYHVLNNNPDHWDGQQVYDLVQAVARMVMAKGGEVYSIRSTV</sequence>
<evidence type="ECO:0000313" key="6">
    <source>
        <dbReference type="RefSeq" id="XP_013770644.1"/>
    </source>
</evidence>
<dbReference type="Pfam" id="PF04548">
    <property type="entry name" value="AIG1"/>
    <property type="match status" value="1"/>
</dbReference>
<dbReference type="Proteomes" id="UP000695023">
    <property type="component" value="Unplaced"/>
</dbReference>
<dbReference type="PROSITE" id="PS51720">
    <property type="entry name" value="G_AIG1"/>
    <property type="match status" value="1"/>
</dbReference>
<keyword evidence="2" id="KW-0547">Nucleotide-binding</keyword>
<evidence type="ECO:0000256" key="1">
    <source>
        <dbReference type="ARBA" id="ARBA00008535"/>
    </source>
</evidence>
<organism evidence="5 6">
    <name type="scientific">Pundamilia nyererei</name>
    <dbReference type="NCBI Taxonomy" id="303518"/>
    <lineage>
        <taxon>Eukaryota</taxon>
        <taxon>Metazoa</taxon>
        <taxon>Chordata</taxon>
        <taxon>Craniata</taxon>
        <taxon>Vertebrata</taxon>
        <taxon>Euteleostomi</taxon>
        <taxon>Actinopterygii</taxon>
        <taxon>Neopterygii</taxon>
        <taxon>Teleostei</taxon>
        <taxon>Neoteleostei</taxon>
        <taxon>Acanthomorphata</taxon>
        <taxon>Ovalentaria</taxon>
        <taxon>Cichlomorphae</taxon>
        <taxon>Cichliformes</taxon>
        <taxon>Cichlidae</taxon>
        <taxon>African cichlids</taxon>
        <taxon>Pseudocrenilabrinae</taxon>
        <taxon>Haplochromini</taxon>
        <taxon>Pundamilia</taxon>
    </lineage>
</organism>
<dbReference type="Gene3D" id="3.40.50.300">
    <property type="entry name" value="P-loop containing nucleotide triphosphate hydrolases"/>
    <property type="match status" value="1"/>
</dbReference>
<evidence type="ECO:0000256" key="3">
    <source>
        <dbReference type="ARBA" id="ARBA00023134"/>
    </source>
</evidence>
<reference evidence="6" key="1">
    <citation type="submission" date="2025-08" db="UniProtKB">
        <authorList>
            <consortium name="RefSeq"/>
        </authorList>
    </citation>
    <scope>IDENTIFICATION</scope>
</reference>
<gene>
    <name evidence="6" type="primary">LOC102214944</name>
</gene>
<proteinExistence type="inferred from homology"/>
<protein>
    <submittedName>
        <fullName evidence="6">Uncharacterized protein LOC102214944</fullName>
    </submittedName>
</protein>
<name>A0A9Y6JJ40_9CICH</name>
<keyword evidence="5" id="KW-1185">Reference proteome</keyword>
<dbReference type="InterPro" id="IPR006703">
    <property type="entry name" value="G_AIG1"/>
</dbReference>
<dbReference type="InterPro" id="IPR045058">
    <property type="entry name" value="GIMA/IAN/Toc"/>
</dbReference>
<evidence type="ECO:0000259" key="4">
    <source>
        <dbReference type="PROSITE" id="PS51720"/>
    </source>
</evidence>
<comment type="similarity">
    <text evidence="1">Belongs to the TRAFAC class TrmE-Era-EngA-EngB-Septin-like GTPase superfamily. AIG1/Toc34/Toc159-like paraseptin GTPase family. IAN subfamily.</text>
</comment>
<dbReference type="SUPFAM" id="SSF52540">
    <property type="entry name" value="P-loop containing nucleoside triphosphate hydrolases"/>
    <property type="match status" value="1"/>
</dbReference>
<dbReference type="InterPro" id="IPR027417">
    <property type="entry name" value="P-loop_NTPase"/>
</dbReference>
<dbReference type="AlphaFoldDB" id="A0A9Y6JJ40"/>